<dbReference type="Proteomes" id="UP001432046">
    <property type="component" value="Chromosome"/>
</dbReference>
<accession>A0ABZ2P6A5</accession>
<dbReference type="EMBL" id="CP147711">
    <property type="protein sequence ID" value="WXC82179.1"/>
    <property type="molecule type" value="Genomic_DNA"/>
</dbReference>
<feature type="domain" description="Peptidase S26" evidence="1">
    <location>
        <begin position="22"/>
        <end position="161"/>
    </location>
</feature>
<organism evidence="2 3">
    <name type="scientific">Bradyrhizobium septentrionale</name>
    <dbReference type="NCBI Taxonomy" id="1404411"/>
    <lineage>
        <taxon>Bacteria</taxon>
        <taxon>Pseudomonadati</taxon>
        <taxon>Pseudomonadota</taxon>
        <taxon>Alphaproteobacteria</taxon>
        <taxon>Hyphomicrobiales</taxon>
        <taxon>Nitrobacteraceae</taxon>
        <taxon>Bradyrhizobium</taxon>
    </lineage>
</organism>
<gene>
    <name evidence="2" type="ORF">WDK88_11615</name>
</gene>
<dbReference type="SUPFAM" id="SSF51306">
    <property type="entry name" value="LexA/Signal peptidase"/>
    <property type="match status" value="1"/>
</dbReference>
<dbReference type="Gene3D" id="2.10.109.10">
    <property type="entry name" value="Umud Fragment, subunit A"/>
    <property type="match status" value="1"/>
</dbReference>
<reference evidence="2" key="2">
    <citation type="submission" date="2024-03" db="EMBL/GenBank/DDBJ databases">
        <authorList>
            <person name="Bromfield E.S.P."/>
            <person name="Cloutier S."/>
        </authorList>
    </citation>
    <scope>NUCLEOTIDE SEQUENCE</scope>
    <source>
        <strain evidence="2">5S5</strain>
    </source>
</reference>
<dbReference type="RefSeq" id="WP_338834518.1">
    <property type="nucleotide sequence ID" value="NZ_CP147711.1"/>
</dbReference>
<protein>
    <submittedName>
        <fullName evidence="2">S26 family signal peptidase</fullName>
    </submittedName>
</protein>
<dbReference type="InterPro" id="IPR019533">
    <property type="entry name" value="Peptidase_S26"/>
</dbReference>
<evidence type="ECO:0000313" key="2">
    <source>
        <dbReference type="EMBL" id="WXC82179.1"/>
    </source>
</evidence>
<sequence length="167" mass="17822">MILAGVSVGLVATLASIAPQTPLIVYNATGSAPLGFYRVESRLPARGEIAVVQPSPLIELMIVARGILPPAVPLIKQVMAAGGDEVCRSEQPTGTVSINGKVVAETYATDLEGRALPAWQGCMRLIDGEFFLLQPHPLSFDSRYFGPVLRCDIVGVARPLWTWNPLG</sequence>
<evidence type="ECO:0000313" key="3">
    <source>
        <dbReference type="Proteomes" id="UP001432046"/>
    </source>
</evidence>
<keyword evidence="3" id="KW-1185">Reference proteome</keyword>
<dbReference type="InterPro" id="IPR036286">
    <property type="entry name" value="LexA/Signal_pep-like_sf"/>
</dbReference>
<reference evidence="2" key="1">
    <citation type="journal article" date="2021" name="Int. J. Syst. Evol. Microbiol.">
        <title>Bradyrhizobium septentrionale sp. nov. (sv. septentrionale) and Bradyrhizobium quebecense sp. nov. (sv. septentrionale) associated with legumes native to Canada possess rearranged symbiosis genes and numerous insertion sequences.</title>
        <authorList>
            <person name="Bromfield E.S.P."/>
            <person name="Cloutier S."/>
        </authorList>
    </citation>
    <scope>NUCLEOTIDE SEQUENCE</scope>
    <source>
        <strain evidence="2">5S5</strain>
    </source>
</reference>
<proteinExistence type="predicted"/>
<evidence type="ECO:0000259" key="1">
    <source>
        <dbReference type="Pfam" id="PF10502"/>
    </source>
</evidence>
<name>A0ABZ2P6A5_9BRAD</name>
<dbReference type="Pfam" id="PF10502">
    <property type="entry name" value="Peptidase_S26"/>
    <property type="match status" value="1"/>
</dbReference>